<feature type="compositionally biased region" description="Polar residues" evidence="1">
    <location>
        <begin position="618"/>
        <end position="627"/>
    </location>
</feature>
<dbReference type="GO" id="GO:0005737">
    <property type="term" value="C:cytoplasm"/>
    <property type="evidence" value="ECO:0007669"/>
    <property type="project" value="TreeGrafter"/>
</dbReference>
<dbReference type="InterPro" id="IPR001370">
    <property type="entry name" value="BIR_rpt"/>
</dbReference>
<reference evidence="4 5" key="1">
    <citation type="submission" date="2018-04" db="EMBL/GenBank/DDBJ databases">
        <title>The genome of golden apple snail Pomacea canaliculata provides insight into stress tolerance and invasive adaptation.</title>
        <authorList>
            <person name="Liu C."/>
            <person name="Liu B."/>
            <person name="Ren Y."/>
            <person name="Zhang Y."/>
            <person name="Wang H."/>
            <person name="Li S."/>
            <person name="Jiang F."/>
            <person name="Yin L."/>
            <person name="Zhang G."/>
            <person name="Qian W."/>
            <person name="Fan W."/>
        </authorList>
    </citation>
    <scope>NUCLEOTIDE SEQUENCE [LARGE SCALE GENOMIC DNA]</scope>
    <source>
        <strain evidence="4">SZHN2017</strain>
        <tissue evidence="4">Muscle</tissue>
    </source>
</reference>
<keyword evidence="5" id="KW-1185">Reference proteome</keyword>
<evidence type="ECO:0000256" key="2">
    <source>
        <dbReference type="SAM" id="Phobius"/>
    </source>
</evidence>
<dbReference type="PANTHER" id="PTHR10044">
    <property type="entry name" value="INHIBITOR OF APOPTOSIS"/>
    <property type="match status" value="1"/>
</dbReference>
<keyword evidence="2" id="KW-0812">Transmembrane</keyword>
<name>A0A2T7P4U0_POMCA</name>
<evidence type="ECO:0008006" key="6">
    <source>
        <dbReference type="Google" id="ProtNLM"/>
    </source>
</evidence>
<feature type="signal peptide" evidence="3">
    <location>
        <begin position="1"/>
        <end position="21"/>
    </location>
</feature>
<keyword evidence="2" id="KW-0472">Membrane</keyword>
<dbReference type="PANTHER" id="PTHR10044:SF139">
    <property type="entry name" value="DEATH-ASSOCIATED INHIBITOR OF APOPTOSIS 2"/>
    <property type="match status" value="1"/>
</dbReference>
<dbReference type="EMBL" id="PZQS01000006">
    <property type="protein sequence ID" value="PVD28431.1"/>
    <property type="molecule type" value="Genomic_DNA"/>
</dbReference>
<feature type="region of interest" description="Disordered" evidence="1">
    <location>
        <begin position="408"/>
        <end position="438"/>
    </location>
</feature>
<dbReference type="GO" id="GO:0005634">
    <property type="term" value="C:nucleus"/>
    <property type="evidence" value="ECO:0007669"/>
    <property type="project" value="TreeGrafter"/>
</dbReference>
<dbReference type="Proteomes" id="UP000245119">
    <property type="component" value="Linkage Group LG6"/>
</dbReference>
<feature type="chain" id="PRO_5015407442" description="UBA domain-containing protein" evidence="3">
    <location>
        <begin position="22"/>
        <end position="676"/>
    </location>
</feature>
<keyword evidence="2" id="KW-1133">Transmembrane helix</keyword>
<accession>A0A2T7P4U0</accession>
<proteinExistence type="predicted"/>
<dbReference type="OrthoDB" id="4034597at2759"/>
<gene>
    <name evidence="4" type="ORF">C0Q70_11018</name>
</gene>
<dbReference type="SUPFAM" id="SSF57924">
    <property type="entry name" value="Inhibitor of apoptosis (IAP) repeat"/>
    <property type="match status" value="2"/>
</dbReference>
<dbReference type="Gene3D" id="1.10.1170.10">
    <property type="entry name" value="Inhibitor Of Apoptosis Protein (2mihbC-IAP-1), Chain A"/>
    <property type="match status" value="2"/>
</dbReference>
<comment type="caution">
    <text evidence="4">The sequence shown here is derived from an EMBL/GenBank/DDBJ whole genome shotgun (WGS) entry which is preliminary data.</text>
</comment>
<feature type="compositionally biased region" description="Low complexity" evidence="1">
    <location>
        <begin position="417"/>
        <end position="427"/>
    </location>
</feature>
<protein>
    <recommendedName>
        <fullName evidence="6">UBA domain-containing protein</fullName>
    </recommendedName>
</protein>
<evidence type="ECO:0000256" key="3">
    <source>
        <dbReference type="SAM" id="SignalP"/>
    </source>
</evidence>
<feature type="region of interest" description="Disordered" evidence="1">
    <location>
        <begin position="583"/>
        <end position="631"/>
    </location>
</feature>
<dbReference type="InterPro" id="IPR050784">
    <property type="entry name" value="IAP"/>
</dbReference>
<keyword evidence="3" id="KW-0732">Signal</keyword>
<sequence length="676" mass="74220">MAKSGNTILFFCLFTVLVALCGFHQSHDWAVPWKHLARDVHVSMATLYFVVSLTENLPNSYGFILRVFPSFGASASSVPVHGHSRQMPKLALNGEDFPGSLSSTTFHFLNKKQEGNIASHIHSSMAKQEINPRVAAAIPENELSLKKGKLRKNLKDTLTHNTEEMFKIFAIKQQTRREGGEKDLKNKNLLEKYLWLFVTLCTVLLLTFRMFDRDAPPTNSKVLSNLGREDLLVELSSESRLALGVKDWRSTDSALWRFLLSPFERLCCDLESLLRLSHNFLPATQTLRVAPASQFLPTVLGNEGNRFQYIGYRLASLAALPSGCPISPLRLAEGGYHYNPDINKSAVICHECGATYSWGSPSATRISPLLYHQTLSPTCSVVQSRSGIQTSTSTGMLTTVAGQLQRQLSDDVQTDGAAEAPPAARAASITRSGADEQRTSHMAAVTDCPDGYTLALPNTSEDVQSSAGAMAVSSASASSGSGEKVLLDLNSAVYPLYSSLQSRLTTFSKWPAANFRPPEVLAPMGFFYAGYADCVRCFYCGIGLKTWEENDDPEEEHIRWRPNCQFVLATKGKRFVDNTLARLNRRMNPDDEVPDTPNPARDSQRGAPPSGENLTREGGSNRSTTLSSDDRQQLLQMGFSADMIRSAQENLLRAELLISQLAPAVVSKVQPEGDGG</sequence>
<organism evidence="4 5">
    <name type="scientific">Pomacea canaliculata</name>
    <name type="common">Golden apple snail</name>
    <dbReference type="NCBI Taxonomy" id="400727"/>
    <lineage>
        <taxon>Eukaryota</taxon>
        <taxon>Metazoa</taxon>
        <taxon>Spiralia</taxon>
        <taxon>Lophotrochozoa</taxon>
        <taxon>Mollusca</taxon>
        <taxon>Gastropoda</taxon>
        <taxon>Caenogastropoda</taxon>
        <taxon>Architaenioglossa</taxon>
        <taxon>Ampullarioidea</taxon>
        <taxon>Ampullariidae</taxon>
        <taxon>Pomacea</taxon>
    </lineage>
</organism>
<evidence type="ECO:0000313" key="5">
    <source>
        <dbReference type="Proteomes" id="UP000245119"/>
    </source>
</evidence>
<evidence type="ECO:0000256" key="1">
    <source>
        <dbReference type="SAM" id="MobiDB-lite"/>
    </source>
</evidence>
<dbReference type="SMART" id="SM00238">
    <property type="entry name" value="BIR"/>
    <property type="match status" value="1"/>
</dbReference>
<dbReference type="PROSITE" id="PS50143">
    <property type="entry name" value="BIR_REPEAT_2"/>
    <property type="match status" value="2"/>
</dbReference>
<evidence type="ECO:0000313" key="4">
    <source>
        <dbReference type="EMBL" id="PVD28431.1"/>
    </source>
</evidence>
<dbReference type="AlphaFoldDB" id="A0A2T7P4U0"/>
<dbReference type="Pfam" id="PF00653">
    <property type="entry name" value="BIR"/>
    <property type="match status" value="1"/>
</dbReference>
<feature type="transmembrane region" description="Helical" evidence="2">
    <location>
        <begin position="193"/>
        <end position="211"/>
    </location>
</feature>
<dbReference type="STRING" id="400727.A0A2T7P4U0"/>
<dbReference type="CDD" id="cd00022">
    <property type="entry name" value="BIR"/>
    <property type="match status" value="1"/>
</dbReference>